<evidence type="ECO:0000259" key="10">
    <source>
        <dbReference type="Pfam" id="PF21282"/>
    </source>
</evidence>
<dbReference type="EMBL" id="JARKHS020011956">
    <property type="protein sequence ID" value="KAK8777346.1"/>
    <property type="molecule type" value="Genomic_DNA"/>
</dbReference>
<dbReference type="Proteomes" id="UP001321473">
    <property type="component" value="Unassembled WGS sequence"/>
</dbReference>
<keyword evidence="3" id="KW-0677">Repeat</keyword>
<evidence type="ECO:0008006" key="13">
    <source>
        <dbReference type="Google" id="ProtNLM"/>
    </source>
</evidence>
<evidence type="ECO:0000313" key="11">
    <source>
        <dbReference type="EMBL" id="KAK8777346.1"/>
    </source>
</evidence>
<evidence type="ECO:0000256" key="6">
    <source>
        <dbReference type="SAM" id="MobiDB-lite"/>
    </source>
</evidence>
<proteinExistence type="inferred from homology"/>
<keyword evidence="5" id="KW-0131">Cell cycle</keyword>
<dbReference type="Pfam" id="PF21282">
    <property type="entry name" value="APC1_3rd"/>
    <property type="match status" value="1"/>
</dbReference>
<dbReference type="Pfam" id="PF20518">
    <property type="entry name" value="Apc1_MidN"/>
    <property type="match status" value="1"/>
</dbReference>
<evidence type="ECO:0000259" key="7">
    <source>
        <dbReference type="Pfam" id="PF12859"/>
    </source>
</evidence>
<evidence type="ECO:0000259" key="9">
    <source>
        <dbReference type="Pfam" id="PF20518"/>
    </source>
</evidence>
<organism evidence="11 12">
    <name type="scientific">Amblyomma americanum</name>
    <name type="common">Lone star tick</name>
    <dbReference type="NCBI Taxonomy" id="6943"/>
    <lineage>
        <taxon>Eukaryota</taxon>
        <taxon>Metazoa</taxon>
        <taxon>Ecdysozoa</taxon>
        <taxon>Arthropoda</taxon>
        <taxon>Chelicerata</taxon>
        <taxon>Arachnida</taxon>
        <taxon>Acari</taxon>
        <taxon>Parasitiformes</taxon>
        <taxon>Ixodida</taxon>
        <taxon>Ixodoidea</taxon>
        <taxon>Ixodidae</taxon>
        <taxon>Amblyomminae</taxon>
        <taxon>Amblyomma</taxon>
    </lineage>
</organism>
<dbReference type="PANTHER" id="PTHR12827:SF3">
    <property type="entry name" value="ANAPHASE-PROMOTING COMPLEX SUBUNIT 1"/>
    <property type="match status" value="1"/>
</dbReference>
<dbReference type="GO" id="GO:0005680">
    <property type="term" value="C:anaphase-promoting complex"/>
    <property type="evidence" value="ECO:0007669"/>
    <property type="project" value="InterPro"/>
</dbReference>
<feature type="domain" description="Anaphase-promoting complex subunit 1 beta-sandwich" evidence="10">
    <location>
        <begin position="1609"/>
        <end position="1693"/>
    </location>
</feature>
<feature type="compositionally biased region" description="Acidic residues" evidence="6">
    <location>
        <begin position="81"/>
        <end position="90"/>
    </location>
</feature>
<dbReference type="Pfam" id="PF12859">
    <property type="entry name" value="ANAPC1"/>
    <property type="match status" value="2"/>
</dbReference>
<feature type="domain" description="Anaphase-promoting complex subunit 1 middle" evidence="9">
    <location>
        <begin position="682"/>
        <end position="974"/>
    </location>
</feature>
<evidence type="ECO:0000256" key="2">
    <source>
        <dbReference type="ARBA" id="ARBA00022618"/>
    </source>
</evidence>
<dbReference type="Pfam" id="PF18122">
    <property type="entry name" value="APC1_C"/>
    <property type="match status" value="1"/>
</dbReference>
<dbReference type="GO" id="GO:0051301">
    <property type="term" value="P:cell division"/>
    <property type="evidence" value="ECO:0007669"/>
    <property type="project" value="UniProtKB-KW"/>
</dbReference>
<gene>
    <name evidence="11" type="ORF">V5799_029307</name>
</gene>
<dbReference type="InterPro" id="IPR024990">
    <property type="entry name" value="Apc1"/>
</dbReference>
<keyword evidence="4" id="KW-0498">Mitosis</keyword>
<feature type="domain" description="Anaphase-promoting complex subunit 1 N-terminal" evidence="7">
    <location>
        <begin position="494"/>
        <end position="654"/>
    </location>
</feature>
<evidence type="ECO:0000313" key="12">
    <source>
        <dbReference type="Proteomes" id="UP001321473"/>
    </source>
</evidence>
<dbReference type="GO" id="GO:0060090">
    <property type="term" value="F:molecular adaptor activity"/>
    <property type="evidence" value="ECO:0007669"/>
    <property type="project" value="TreeGrafter"/>
</dbReference>
<sequence length="1911" mass="209320">MIAAGEPLEFVPFGSEYLKHHPGNVRPRNEGIISIPSAAQANAIELSEALQGVSLRVSEHGDDDTAQQKASPFWKLRESPSQDDDSDGEEELFASTDTVVWSKSNGSDVRSVIRTFNIGGKIQDALWCDFLASDYKARHLGANVDAEPDTMVPCVCLFEEHSGTLHCFSRSGGDYTRPIPFVVSRLWPMRYGLLIERRARAATRSRRLFGAGGEHSAAGSAMFSLLHPLDEVTPVVTRTKVHGHIPKFEYLQCSADTEVVFVCEEPSLLVMFHRSQAAHSVWEVRRTTAEEDQFNITAPGSIDLTPISSCQRQPPGSSSRTPGSTSQGPGSPSCGGSPLLAHSTPRTSLSRAHNSGAQNHSPLAQMAYLSRSQSPLLAGTPLFRTSSVDSSVTANTRLTSDIFFNPYETECRPPVPDICLDQLWCEPQPSGERATKAFVVRDMVGNIYLCYHLRFLKMLKLVSCTQSRPGARPALTMCDSVPALDVQYLPSLRMLLVLDLNHSLTLYVGPSRVCKVHVPSFLFAPSREFECTPGSAISPLHHRSTTGNSSGADSVLEDISISPVSVSASSRHAKALGEDSGPPPPSHHVSLQDAVRNRVTLESSSGTYYRLSLPAMSKDRIVKRCLKALSSVLPQELGLQVLMRWYMSRNAPGPTDLTASTEMNSFLVFILGTVGCVSGSGWQQTGSMEVDLGTPVAVKKSKSNEGGCNADWDYLMKQSGGSLALALKGVPKPGPKMPLFASSADTLASTVAPLQEHAYSVLTALHLVYEDAKLNVLEWPSLPRFAEFLYRLAVQLSLKAYQDLYRKDFPEKIGSLGVLSGTSNPESRPSSPPWFSLSPPNIFAWIANKMSNPDSKSRFLYIPGTTKTLKAVVLLYSVLACPLEDAVLDELLQDISAAPLKMAESFGFSFSKETSVGAKIVALLVKLGIDSSQLSRWPSGVVAPLQDVMVECQDSPALGWHSAAYQLVGREDLAALTAPKEKKCHAKLALPVVHDKQGSNFSDKESGFELLNQEMFKLKFRKDQRVADACRFLQSSVPVRINIQQRPEVSDHEFMEEQERHLYGLCIRTMALPVGRGIMTLRTCQPVLTDPLPIPKLCLTGRVPLRNTTVDMSHIEVPSNMNTWPLFHNGVAAGLRICPDASDVDSSWITYNRPRASTATDAAIEHAGFLMGLGLNGHLASLSTTAVHDYMVKNHELTSIGLLLGLAASKRGTMDLASTKLMSIHIEALLPPTSTELDVHPQVCVASVMGLGLLYAESGHSQMAETLLGEIGRPPGPEMDHCVDRESYALAAGLALGLIMLGKGGSQSHHSNLRMADQLHHYMVGGRVRPTGNQRERFRSPSYQIREGNTVNVHVTSPAATLALGMMFFNSGNTAVAGWMAVPATQYLLDIVRPDFLLLRTLASGLILWSEVCPTKAWIEGHVPDVVNTCAFQRASEEMDVDRETMNQAYCNILAGACLCLGLKFAGSANSQAFHIIRHYTMYFLDLQKQPVAEQAGRNALETCLLTAILSLSLVMAGTGDLEVMRICRFLRRRSTQASSHVLYGSYLATHMALGFLFLGGTELTLSTRPIAIAALLCSLFPRFPIHSSDNRYHLQAFRHLYVLAVEPRHLLPVDTVTGNAVYSHVTVSFKPTSAYGPCKYVLKAPCHLPELDLLECVALNDSRYWPIVFKRNKNWELLKSVLMSRGRLNVKHKAGCLPYSTDPTGCKTALEQSAIKDLLRGWSSRSTVSACFSENTVISKFTECFLRVRASGDSEQALQHAFGTILLECTMRERVDTLSTLFDLFQTARHDFTESTLPLWQAKIVLAYYNHCKGQKQQLIDTSFALTLRARIMGAVDDCLPKEELSEAVKAYLKDGPVSVAALPFLVWHNISYPLSDTQHCGKDPESFLAFCLGHPLLSANIDKILHSLL</sequence>
<dbReference type="InterPro" id="IPR049255">
    <property type="entry name" value="Apc1_N"/>
</dbReference>
<dbReference type="InterPro" id="IPR048971">
    <property type="entry name" value="Apc1_3rd"/>
</dbReference>
<dbReference type="InterPro" id="IPR041221">
    <property type="entry name" value="APC1_C"/>
</dbReference>
<keyword evidence="2" id="KW-0132">Cell division</keyword>
<evidence type="ECO:0000256" key="4">
    <source>
        <dbReference type="ARBA" id="ARBA00022776"/>
    </source>
</evidence>
<evidence type="ECO:0000256" key="5">
    <source>
        <dbReference type="ARBA" id="ARBA00023306"/>
    </source>
</evidence>
<keyword evidence="12" id="KW-1185">Reference proteome</keyword>
<evidence type="ECO:0000256" key="1">
    <source>
        <dbReference type="ARBA" id="ARBA00010547"/>
    </source>
</evidence>
<dbReference type="GO" id="GO:0070979">
    <property type="term" value="P:protein K11-linked ubiquitination"/>
    <property type="evidence" value="ECO:0007669"/>
    <property type="project" value="TreeGrafter"/>
</dbReference>
<dbReference type="Gene3D" id="1.25.10.10">
    <property type="entry name" value="Leucine-rich Repeat Variant"/>
    <property type="match status" value="2"/>
</dbReference>
<dbReference type="PANTHER" id="PTHR12827">
    <property type="entry name" value="MEIOTIC CHECKPOINT REGULATOR TSG24 FAMILY MEMBER"/>
    <property type="match status" value="1"/>
</dbReference>
<protein>
    <recommendedName>
        <fullName evidence="13">Anaphase-promoting complex subunit 1</fullName>
    </recommendedName>
</protein>
<dbReference type="InterPro" id="IPR046794">
    <property type="entry name" value="Apc1_MidN"/>
</dbReference>
<accession>A0AAQ4ERE1</accession>
<feature type="compositionally biased region" description="Polar residues" evidence="6">
    <location>
        <begin position="344"/>
        <end position="358"/>
    </location>
</feature>
<comment type="caution">
    <text evidence="11">The sequence shown here is derived from an EMBL/GenBank/DDBJ whole genome shotgun (WGS) entry which is preliminary data.</text>
</comment>
<dbReference type="GO" id="GO:0031145">
    <property type="term" value="P:anaphase-promoting complex-dependent catabolic process"/>
    <property type="evidence" value="ECO:0007669"/>
    <property type="project" value="TreeGrafter"/>
</dbReference>
<feature type="region of interest" description="Disordered" evidence="6">
    <location>
        <begin position="571"/>
        <end position="595"/>
    </location>
</feature>
<dbReference type="GO" id="GO:0007091">
    <property type="term" value="P:metaphase/anaphase transition of mitotic cell cycle"/>
    <property type="evidence" value="ECO:0007669"/>
    <property type="project" value="TreeGrafter"/>
</dbReference>
<feature type="domain" description="Anaphase-promoting complex subunit 1 C-terminal" evidence="8">
    <location>
        <begin position="1733"/>
        <end position="1857"/>
    </location>
</feature>
<comment type="similarity">
    <text evidence="1">Belongs to the APC1 family.</text>
</comment>
<feature type="domain" description="Anaphase-promoting complex subunit 1 N-terminal" evidence="7">
    <location>
        <begin position="82"/>
        <end position="202"/>
    </location>
</feature>
<dbReference type="InterPro" id="IPR011989">
    <property type="entry name" value="ARM-like"/>
</dbReference>
<evidence type="ECO:0000256" key="3">
    <source>
        <dbReference type="ARBA" id="ARBA00022737"/>
    </source>
</evidence>
<evidence type="ECO:0000259" key="8">
    <source>
        <dbReference type="Pfam" id="PF18122"/>
    </source>
</evidence>
<feature type="region of interest" description="Disordered" evidence="6">
    <location>
        <begin position="293"/>
        <end position="358"/>
    </location>
</feature>
<feature type="region of interest" description="Disordered" evidence="6">
    <location>
        <begin position="58"/>
        <end position="90"/>
    </location>
</feature>
<feature type="compositionally biased region" description="Low complexity" evidence="6">
    <location>
        <begin position="312"/>
        <end position="338"/>
    </location>
</feature>
<reference evidence="11 12" key="1">
    <citation type="journal article" date="2023" name="Arcadia Sci">
        <title>De novo assembly of a long-read Amblyomma americanum tick genome.</title>
        <authorList>
            <person name="Chou S."/>
            <person name="Poskanzer K.E."/>
            <person name="Rollins M."/>
            <person name="Thuy-Boun P.S."/>
        </authorList>
    </citation>
    <scope>NUCLEOTIDE SEQUENCE [LARGE SCALE GENOMIC DNA]</scope>
    <source>
        <strain evidence="11">F_SG_1</strain>
        <tissue evidence="11">Salivary glands</tissue>
    </source>
</reference>
<name>A0AAQ4ERE1_AMBAM</name>